<name>A0ABC8XWB0_9POAL</name>
<sequence>MWLGLSALAGINFSQAGKEKFRAELQLELFQTMESFAQEHVIGIPLASFAYAQEETQGKPSCPALIHKKNEKSSFIYQMRKLSQKTDTYMQGFKEHLTLGPNFSETIRGKLSFGAKVLQAGSIDKVFREYFVVEKDEKLLKAFQCYLSTTAGPIAGMLFISTEKIAFHSDRPLSLACSKGGRTRAPYKVLIPLKRIKSASVRENLYNPDEKYIDLVTVDGFDFWFMGFISYEKSFRYLQHVISEMR</sequence>
<feature type="domain" description="GRAM" evidence="2">
    <location>
        <begin position="125"/>
        <end position="203"/>
    </location>
</feature>
<organism evidence="3 4">
    <name type="scientific">Urochloa decumbens</name>
    <dbReference type="NCBI Taxonomy" id="240449"/>
    <lineage>
        <taxon>Eukaryota</taxon>
        <taxon>Viridiplantae</taxon>
        <taxon>Streptophyta</taxon>
        <taxon>Embryophyta</taxon>
        <taxon>Tracheophyta</taxon>
        <taxon>Spermatophyta</taxon>
        <taxon>Magnoliopsida</taxon>
        <taxon>Liliopsida</taxon>
        <taxon>Poales</taxon>
        <taxon>Poaceae</taxon>
        <taxon>PACMAD clade</taxon>
        <taxon>Panicoideae</taxon>
        <taxon>Panicodae</taxon>
        <taxon>Paniceae</taxon>
        <taxon>Melinidinae</taxon>
        <taxon>Urochloa</taxon>
    </lineage>
</organism>
<reference evidence="3 4" key="2">
    <citation type="submission" date="2024-10" db="EMBL/GenBank/DDBJ databases">
        <authorList>
            <person name="Ryan C."/>
        </authorList>
    </citation>
    <scope>NUCLEOTIDE SEQUENCE [LARGE SCALE GENOMIC DNA]</scope>
</reference>
<keyword evidence="4" id="KW-1185">Reference proteome</keyword>
<evidence type="ECO:0000313" key="4">
    <source>
        <dbReference type="Proteomes" id="UP001497457"/>
    </source>
</evidence>
<dbReference type="InterPro" id="IPR004182">
    <property type="entry name" value="GRAM"/>
</dbReference>
<dbReference type="EMBL" id="OZ075125">
    <property type="protein sequence ID" value="CAL4934019.1"/>
    <property type="molecule type" value="Genomic_DNA"/>
</dbReference>
<protein>
    <recommendedName>
        <fullName evidence="2">GRAM domain-containing protein</fullName>
    </recommendedName>
</protein>
<evidence type="ECO:0000256" key="1">
    <source>
        <dbReference type="ARBA" id="ARBA00009414"/>
    </source>
</evidence>
<dbReference type="InterPro" id="IPR011993">
    <property type="entry name" value="PH-like_dom_sf"/>
</dbReference>
<proteinExistence type="inferred from homology"/>
<evidence type="ECO:0000313" key="3">
    <source>
        <dbReference type="EMBL" id="CAL4934019.1"/>
    </source>
</evidence>
<reference evidence="4" key="1">
    <citation type="submission" date="2024-06" db="EMBL/GenBank/DDBJ databases">
        <authorList>
            <person name="Ryan C."/>
        </authorList>
    </citation>
    <scope>NUCLEOTIDE SEQUENCE [LARGE SCALE GENOMIC DNA]</scope>
</reference>
<gene>
    <name evidence="3" type="ORF">URODEC1_LOCUS28449</name>
</gene>
<accession>A0ABC8XWB0</accession>
<dbReference type="Proteomes" id="UP001497457">
    <property type="component" value="Chromosome 15b"/>
</dbReference>
<evidence type="ECO:0000259" key="2">
    <source>
        <dbReference type="SMART" id="SM00568"/>
    </source>
</evidence>
<dbReference type="Pfam" id="PF02893">
    <property type="entry name" value="GRAM"/>
    <property type="match status" value="1"/>
</dbReference>
<dbReference type="AlphaFoldDB" id="A0ABC8XWB0"/>
<comment type="similarity">
    <text evidence="1">Belongs to the GEM family.</text>
</comment>
<dbReference type="PANTHER" id="PTHR31969">
    <property type="entry name" value="GEM-LIKE PROTEIN 2"/>
    <property type="match status" value="1"/>
</dbReference>
<dbReference type="SMART" id="SM00568">
    <property type="entry name" value="GRAM"/>
    <property type="match status" value="1"/>
</dbReference>
<dbReference type="InterPro" id="IPR037848">
    <property type="entry name" value="GEM-like"/>
</dbReference>
<dbReference type="Gene3D" id="2.30.29.30">
    <property type="entry name" value="Pleckstrin-homology domain (PH domain)/Phosphotyrosine-binding domain (PTB)"/>
    <property type="match status" value="1"/>
</dbReference>